<feature type="non-terminal residue" evidence="5">
    <location>
        <position position="505"/>
    </location>
</feature>
<evidence type="ECO:0000256" key="2">
    <source>
        <dbReference type="ARBA" id="ARBA00022676"/>
    </source>
</evidence>
<comment type="similarity">
    <text evidence="1">Belongs to the UDP-glycosyltransferase family.</text>
</comment>
<name>A0A059AMC3_EUCGR</name>
<dbReference type="Gramene" id="KCW55157">
    <property type="protein sequence ID" value="KCW55157"/>
    <property type="gene ID" value="EUGRSUZ_I01111"/>
</dbReference>
<protein>
    <recommendedName>
        <fullName evidence="6">Glycosyltransferase</fullName>
    </recommendedName>
</protein>
<organism evidence="5">
    <name type="scientific">Eucalyptus grandis</name>
    <name type="common">Flooded gum</name>
    <dbReference type="NCBI Taxonomy" id="71139"/>
    <lineage>
        <taxon>Eukaryota</taxon>
        <taxon>Viridiplantae</taxon>
        <taxon>Streptophyta</taxon>
        <taxon>Embryophyta</taxon>
        <taxon>Tracheophyta</taxon>
        <taxon>Spermatophyta</taxon>
        <taxon>Magnoliopsida</taxon>
        <taxon>eudicotyledons</taxon>
        <taxon>Gunneridae</taxon>
        <taxon>Pentapetalae</taxon>
        <taxon>rosids</taxon>
        <taxon>malvids</taxon>
        <taxon>Myrtales</taxon>
        <taxon>Myrtaceae</taxon>
        <taxon>Myrtoideae</taxon>
        <taxon>Eucalypteae</taxon>
        <taxon>Eucalyptus</taxon>
    </lineage>
</organism>
<dbReference type="Pfam" id="PF00201">
    <property type="entry name" value="UDPGT"/>
    <property type="match status" value="1"/>
</dbReference>
<dbReference type="CDD" id="cd03784">
    <property type="entry name" value="GT1_Gtf-like"/>
    <property type="match status" value="1"/>
</dbReference>
<reference evidence="5" key="1">
    <citation type="submission" date="2013-07" db="EMBL/GenBank/DDBJ databases">
        <title>The genome of Eucalyptus grandis.</title>
        <authorList>
            <person name="Schmutz J."/>
            <person name="Hayes R."/>
            <person name="Myburg A."/>
            <person name="Tuskan G."/>
            <person name="Grattapaglia D."/>
            <person name="Rokhsar D.S."/>
        </authorList>
    </citation>
    <scope>NUCLEOTIDE SEQUENCE</scope>
    <source>
        <tissue evidence="5">Leaf extractions</tissue>
    </source>
</reference>
<keyword evidence="2" id="KW-0328">Glycosyltransferase</keyword>
<dbReference type="Gene3D" id="3.40.50.2000">
    <property type="entry name" value="Glycogen Phosphorylase B"/>
    <property type="match status" value="3"/>
</dbReference>
<dbReference type="eggNOG" id="KOG1192">
    <property type="taxonomic scope" value="Eukaryota"/>
</dbReference>
<feature type="region of interest" description="Disordered" evidence="4">
    <location>
        <begin position="462"/>
        <end position="488"/>
    </location>
</feature>
<feature type="compositionally biased region" description="Basic and acidic residues" evidence="4">
    <location>
        <begin position="462"/>
        <end position="484"/>
    </location>
</feature>
<dbReference type="InterPro" id="IPR002213">
    <property type="entry name" value="UDP_glucos_trans"/>
</dbReference>
<dbReference type="OMA" id="TWIETHR"/>
<sequence length="505" mass="55780">MADEVEMFFFPSVGGDDQIPMIDIACLFASHGVKSTIVATPNKALSFQRSIARNQDSGRPISIHPLDLPPGSELPDADMSASPFTDTCMLQESLKLLLIARRPDCIVVDTFHGWSADVIDEVGFPRIVFIGNGCFSRCAQEPESVYHVKFGQLDKFTPKQYLRTAGLEASGYSYIRAHGKTLEMVESEYDPFELPGRPKEIKMTRSQLLHFHKRPGGGKPPGGMWTSEDRSLGFLVNSFLDLEPACAEYFKKEMVKKAWVVGPVSLRIAEDMGERGQRAAIDEQSCLNWLNAKEPNSVLYVSFGSLARLTPEQLLKIAYGLEASSCSFIWAAGKILESSENGEGGREDWLPSGFEERLKESERGLIIRGWVPQLLILERPSVGGYMTLCDWNSILEGVSAGVPMATLPRSAEQLLNGKLVVDVLKIGVQADSMEWTSWNTEPGPAVDPEKVEAAVRKLMDGGEEAAEMRRRAEDLGGKARKAVEEGGSSYRDVEALIQELKNRKN</sequence>
<accession>A0A059AMC3</accession>
<proteinExistence type="inferred from homology"/>
<evidence type="ECO:0000256" key="3">
    <source>
        <dbReference type="ARBA" id="ARBA00022679"/>
    </source>
</evidence>
<dbReference type="EMBL" id="KK198761">
    <property type="protein sequence ID" value="KCW55157.1"/>
    <property type="molecule type" value="Genomic_DNA"/>
</dbReference>
<evidence type="ECO:0008006" key="6">
    <source>
        <dbReference type="Google" id="ProtNLM"/>
    </source>
</evidence>
<evidence type="ECO:0000256" key="1">
    <source>
        <dbReference type="ARBA" id="ARBA00009995"/>
    </source>
</evidence>
<dbReference type="GO" id="GO:0035251">
    <property type="term" value="F:UDP-glucosyltransferase activity"/>
    <property type="evidence" value="ECO:0000318"/>
    <property type="project" value="GO_Central"/>
</dbReference>
<dbReference type="InParanoid" id="A0A059AMC3"/>
<evidence type="ECO:0000256" key="4">
    <source>
        <dbReference type="SAM" id="MobiDB-lite"/>
    </source>
</evidence>
<dbReference type="AlphaFoldDB" id="A0A059AMC3"/>
<gene>
    <name evidence="5" type="ORF">EUGRSUZ_I01111</name>
</gene>
<keyword evidence="3" id="KW-0808">Transferase</keyword>
<evidence type="ECO:0000313" key="5">
    <source>
        <dbReference type="EMBL" id="KCW55157.1"/>
    </source>
</evidence>
<dbReference type="FunFam" id="3.40.50.2000:FF:000202">
    <property type="entry name" value="Glycosyltransferase"/>
    <property type="match status" value="1"/>
</dbReference>
<dbReference type="PANTHER" id="PTHR48047">
    <property type="entry name" value="GLYCOSYLTRANSFERASE"/>
    <property type="match status" value="1"/>
</dbReference>
<dbReference type="SUPFAM" id="SSF53756">
    <property type="entry name" value="UDP-Glycosyltransferase/glycogen phosphorylase"/>
    <property type="match status" value="1"/>
</dbReference>
<dbReference type="PANTHER" id="PTHR48047:SF81">
    <property type="entry name" value="GLYCOSYLTRANSFERASE"/>
    <property type="match status" value="1"/>
</dbReference>